<sequence length="250" mass="26086">MTGTPTDPALLLVAHGTRNPRGVDMIAALADAVSSRVGSTRVAFVDVLGPSPSEVLRDTHRPTVLVPAFLASGYHVHTDVPREVAAGGNDAVTITPALGPDPALARVLVERLRQAGWTEGDDVVLAAAGSSDPRARHDIHVTARMVSALVGTPVRVGWIATGEPRVATVVDEVRARGARRVFVASCLLADGLFHRRLSEVGADGVAAPIGVAEPVVDLVVRRYRSAVDALRAVAPNEAPRRACGIGSPRV</sequence>
<dbReference type="Gene3D" id="3.40.50.1400">
    <property type="match status" value="2"/>
</dbReference>
<keyword evidence="2" id="KW-0456">Lyase</keyword>
<evidence type="ECO:0000313" key="3">
    <source>
        <dbReference type="EMBL" id="SUE14726.1"/>
    </source>
</evidence>
<name>A0A379LYY8_9NOCA</name>
<keyword evidence="1" id="KW-0479">Metal-binding</keyword>
<dbReference type="InterPro" id="IPR050963">
    <property type="entry name" value="Sirohydro_Cobaltochel/CbiX"/>
</dbReference>
<dbReference type="SUPFAM" id="SSF53800">
    <property type="entry name" value="Chelatase"/>
    <property type="match status" value="1"/>
</dbReference>
<dbReference type="PANTHER" id="PTHR33542">
    <property type="entry name" value="SIROHYDROCHLORIN FERROCHELATASE, CHLOROPLASTIC"/>
    <property type="match status" value="1"/>
</dbReference>
<dbReference type="Pfam" id="PF01903">
    <property type="entry name" value="CbiX"/>
    <property type="match status" value="2"/>
</dbReference>
<dbReference type="GO" id="GO:0016829">
    <property type="term" value="F:lyase activity"/>
    <property type="evidence" value="ECO:0007669"/>
    <property type="project" value="UniProtKB-KW"/>
</dbReference>
<dbReference type="EMBL" id="UGVI01000001">
    <property type="protein sequence ID" value="SUE14726.1"/>
    <property type="molecule type" value="Genomic_DNA"/>
</dbReference>
<dbReference type="AlphaFoldDB" id="A0A379LYY8"/>
<gene>
    <name evidence="3" type="ORF">NCTC13296_01578</name>
</gene>
<evidence type="ECO:0000256" key="1">
    <source>
        <dbReference type="ARBA" id="ARBA00022723"/>
    </source>
</evidence>
<dbReference type="InterPro" id="IPR002762">
    <property type="entry name" value="CbiX-like"/>
</dbReference>
<dbReference type="GO" id="GO:0046872">
    <property type="term" value="F:metal ion binding"/>
    <property type="evidence" value="ECO:0007669"/>
    <property type="project" value="UniProtKB-KW"/>
</dbReference>
<evidence type="ECO:0000313" key="4">
    <source>
        <dbReference type="Proteomes" id="UP000254569"/>
    </source>
</evidence>
<dbReference type="CDD" id="cd03416">
    <property type="entry name" value="CbiX_SirB_N"/>
    <property type="match status" value="1"/>
</dbReference>
<proteinExistence type="predicted"/>
<keyword evidence="4" id="KW-1185">Reference proteome</keyword>
<reference evidence="3 4" key="1">
    <citation type="submission" date="2018-06" db="EMBL/GenBank/DDBJ databases">
        <authorList>
            <consortium name="Pathogen Informatics"/>
            <person name="Doyle S."/>
        </authorList>
    </citation>
    <scope>NUCLEOTIDE SEQUENCE [LARGE SCALE GENOMIC DNA]</scope>
    <source>
        <strain evidence="3 4">NCTC13296</strain>
    </source>
</reference>
<protein>
    <submittedName>
        <fullName evidence="3">Cobalamin biosynthesis protein</fullName>
    </submittedName>
</protein>
<dbReference type="OrthoDB" id="7345302at2"/>
<organism evidence="3 4">
    <name type="scientific">Rhodococcus gordoniae</name>
    <dbReference type="NCBI Taxonomy" id="223392"/>
    <lineage>
        <taxon>Bacteria</taxon>
        <taxon>Bacillati</taxon>
        <taxon>Actinomycetota</taxon>
        <taxon>Actinomycetes</taxon>
        <taxon>Mycobacteriales</taxon>
        <taxon>Nocardiaceae</taxon>
        <taxon>Rhodococcus</taxon>
    </lineage>
</organism>
<dbReference type="Proteomes" id="UP000254569">
    <property type="component" value="Unassembled WGS sequence"/>
</dbReference>
<accession>A0A379LYY8</accession>
<evidence type="ECO:0000256" key="2">
    <source>
        <dbReference type="ARBA" id="ARBA00023239"/>
    </source>
</evidence>
<dbReference type="RefSeq" id="WP_064065252.1">
    <property type="nucleotide sequence ID" value="NZ_LPZN01000065.1"/>
</dbReference>
<dbReference type="PANTHER" id="PTHR33542:SF5">
    <property type="entry name" value="FERROCHELATASE CHE1"/>
    <property type="match status" value="1"/>
</dbReference>